<protein>
    <recommendedName>
        <fullName evidence="2">phosphoribosylglycinamide formyltransferase 1</fullName>
        <ecNumber evidence="2">2.1.2.2</ecNumber>
    </recommendedName>
</protein>
<evidence type="ECO:0000256" key="2">
    <source>
        <dbReference type="ARBA" id="ARBA00012254"/>
    </source>
</evidence>
<evidence type="ECO:0000313" key="7">
    <source>
        <dbReference type="Proteomes" id="UP000558089"/>
    </source>
</evidence>
<dbReference type="AlphaFoldDB" id="A0A850NLS5"/>
<reference evidence="6 7" key="1">
    <citation type="submission" date="2020-01" db="EMBL/GenBank/DDBJ databases">
        <title>Draft Genome Analysis of Muricauda sp. HICW Isolated from coastal seawater of PR China.</title>
        <authorList>
            <person name="Chen M.-X."/>
        </authorList>
    </citation>
    <scope>NUCLEOTIDE SEQUENCE [LARGE SCALE GENOMIC DNA]</scope>
    <source>
        <strain evidence="6 7">HICW</strain>
    </source>
</reference>
<evidence type="ECO:0000259" key="5">
    <source>
        <dbReference type="Pfam" id="PF00551"/>
    </source>
</evidence>
<feature type="domain" description="Formyl transferase N-terminal" evidence="5">
    <location>
        <begin position="6"/>
        <end position="183"/>
    </location>
</feature>
<comment type="caution">
    <text evidence="6">The sequence shown here is derived from an EMBL/GenBank/DDBJ whole genome shotgun (WGS) entry which is preliminary data.</text>
</comment>
<keyword evidence="4" id="KW-0658">Purine biosynthesis</keyword>
<evidence type="ECO:0000256" key="3">
    <source>
        <dbReference type="ARBA" id="ARBA00022679"/>
    </source>
</evidence>
<dbReference type="RefSeq" id="WP_176620916.1">
    <property type="nucleotide sequence ID" value="NZ_WYET01000007.1"/>
</dbReference>
<dbReference type="Pfam" id="PF00551">
    <property type="entry name" value="Formyl_trans_N"/>
    <property type="match status" value="1"/>
</dbReference>
<organism evidence="6 7">
    <name type="scientific">Flagellimonas chongwuensis</name>
    <dbReference type="NCBI Taxonomy" id="2697365"/>
    <lineage>
        <taxon>Bacteria</taxon>
        <taxon>Pseudomonadati</taxon>
        <taxon>Bacteroidota</taxon>
        <taxon>Flavobacteriia</taxon>
        <taxon>Flavobacteriales</taxon>
        <taxon>Flavobacteriaceae</taxon>
        <taxon>Flagellimonas</taxon>
    </lineage>
</organism>
<dbReference type="EC" id="2.1.2.2" evidence="2"/>
<accession>A0A850NLS5</accession>
<evidence type="ECO:0000313" key="6">
    <source>
        <dbReference type="EMBL" id="NVN19335.1"/>
    </source>
</evidence>
<dbReference type="PANTHER" id="PTHR43369:SF2">
    <property type="entry name" value="PHOSPHORIBOSYLGLYCINAMIDE FORMYLTRANSFERASE"/>
    <property type="match status" value="1"/>
</dbReference>
<evidence type="ECO:0000256" key="1">
    <source>
        <dbReference type="ARBA" id="ARBA00005054"/>
    </source>
</evidence>
<keyword evidence="3 6" id="KW-0808">Transferase</keyword>
<keyword evidence="7" id="KW-1185">Reference proteome</keyword>
<sequence length="203" mass="23218">MDRNIKWAFLCSFWGKNAKDAIEWHAENGQIDKIGMVIYEQENCGAAEEAKLNGINHVHMPLKDFDNKRDHQAKMIDILLEKGITHIFLLGFEHLIRKQMLDAFPNRIANIHPSLFPSFLATKTAIQDALDYGVKVTGITTHIIDDRFDRGIILCQEPVRIDEGDTFDTLYPKFSSKGLPLIIETMRLMESQNQGFDLNNTTN</sequence>
<dbReference type="SUPFAM" id="SSF53328">
    <property type="entry name" value="Formyltransferase"/>
    <property type="match status" value="1"/>
</dbReference>
<dbReference type="GO" id="GO:0004644">
    <property type="term" value="F:phosphoribosylglycinamide formyltransferase activity"/>
    <property type="evidence" value="ECO:0007669"/>
    <property type="project" value="UniProtKB-EC"/>
</dbReference>
<dbReference type="InterPro" id="IPR002376">
    <property type="entry name" value="Formyl_transf_N"/>
</dbReference>
<comment type="pathway">
    <text evidence="1">Purine metabolism; IMP biosynthesis via de novo pathway; N(2)-formyl-N(1)-(5-phospho-D-ribosyl)glycinamide from N(1)-(5-phospho-D-ribosyl)glycinamide (10-formyl THF route): step 1/1.</text>
</comment>
<dbReference type="InterPro" id="IPR036477">
    <property type="entry name" value="Formyl_transf_N_sf"/>
</dbReference>
<proteinExistence type="predicted"/>
<evidence type="ECO:0000256" key="4">
    <source>
        <dbReference type="ARBA" id="ARBA00022755"/>
    </source>
</evidence>
<dbReference type="Proteomes" id="UP000558089">
    <property type="component" value="Unassembled WGS sequence"/>
</dbReference>
<dbReference type="Gene3D" id="3.40.50.170">
    <property type="entry name" value="Formyl transferase, N-terminal domain"/>
    <property type="match status" value="1"/>
</dbReference>
<dbReference type="PANTHER" id="PTHR43369">
    <property type="entry name" value="PHOSPHORIBOSYLGLYCINAMIDE FORMYLTRANSFERASE"/>
    <property type="match status" value="1"/>
</dbReference>
<dbReference type="GO" id="GO:0005829">
    <property type="term" value="C:cytosol"/>
    <property type="evidence" value="ECO:0007669"/>
    <property type="project" value="TreeGrafter"/>
</dbReference>
<dbReference type="GO" id="GO:0006189">
    <property type="term" value="P:'de novo' IMP biosynthetic process"/>
    <property type="evidence" value="ECO:0007669"/>
    <property type="project" value="TreeGrafter"/>
</dbReference>
<name>A0A850NLS5_9FLAO</name>
<gene>
    <name evidence="6" type="ORF">GUA46_13380</name>
</gene>
<dbReference type="EMBL" id="WYET01000007">
    <property type="protein sequence ID" value="NVN19335.1"/>
    <property type="molecule type" value="Genomic_DNA"/>
</dbReference>